<dbReference type="Pfam" id="PF04773">
    <property type="entry name" value="FecR"/>
    <property type="match status" value="1"/>
</dbReference>
<dbReference type="Gene3D" id="2.60.120.1440">
    <property type="match status" value="1"/>
</dbReference>
<dbReference type="Pfam" id="PF16344">
    <property type="entry name" value="FecR_C"/>
    <property type="match status" value="1"/>
</dbReference>
<dbReference type="AlphaFoldDB" id="A0A7X8SQL4"/>
<dbReference type="Gene3D" id="3.55.50.30">
    <property type="match status" value="1"/>
</dbReference>
<comment type="caution">
    <text evidence="3">The sequence shown here is derived from an EMBL/GenBank/DDBJ whole genome shotgun (WGS) entry which is preliminary data.</text>
</comment>
<sequence>MPKLYVSTVDRKGKNFHEILEKRLTSNYKFIRIFMDKEINIDWTLIAECLGGDDQAVVKAKEVAAQDATFKSVLSEVTEIWNTAGSMEQGRRSRTNVEALDEKVDQIWQKILEIESEESEMAASLEENNSNVDQDVLDIWKASSSLGHKQRKEVSGEEMDAAMAKMLLRMSVDEKEEKPQNTTFKVEKNTAVSQGKKSMWNFQVRMAASVAVLLTVGFTLYFSLTGEADLKTFESGSDVALVELPDGTEVWLNKNSSITYPEEFASDSRQVTLKGDAFFDVHRNPQKPFSIITDKAKTTVLGTSFHLKENEVEVVTGKVRFEDKNSGDYVVLVKDEKGILSTEGVNKLTYDSHDALSLRQSNLVFQGNTLKEVTEVLSKAYGVDIVIENQNLEARKFTGTFNNKSIETVIEQVTEVIGCSSGVTEDGKVLLK</sequence>
<evidence type="ECO:0000259" key="1">
    <source>
        <dbReference type="Pfam" id="PF04773"/>
    </source>
</evidence>
<dbReference type="PANTHER" id="PTHR30273">
    <property type="entry name" value="PERIPLASMIC SIGNAL SENSOR AND SIGMA FACTOR ACTIVATOR FECR-RELATED"/>
    <property type="match status" value="1"/>
</dbReference>
<dbReference type="GO" id="GO:0016989">
    <property type="term" value="F:sigma factor antagonist activity"/>
    <property type="evidence" value="ECO:0007669"/>
    <property type="project" value="TreeGrafter"/>
</dbReference>
<dbReference type="EMBL" id="JABAIL010000012">
    <property type="protein sequence ID" value="NLR94494.1"/>
    <property type="molecule type" value="Genomic_DNA"/>
</dbReference>
<dbReference type="InterPro" id="IPR012373">
    <property type="entry name" value="Ferrdict_sens_TM"/>
</dbReference>
<feature type="domain" description="Protein FecR C-terminal" evidence="2">
    <location>
        <begin position="363"/>
        <end position="415"/>
    </location>
</feature>
<evidence type="ECO:0000259" key="2">
    <source>
        <dbReference type="Pfam" id="PF16344"/>
    </source>
</evidence>
<proteinExistence type="predicted"/>
<dbReference type="PANTHER" id="PTHR30273:SF2">
    <property type="entry name" value="PROTEIN FECR"/>
    <property type="match status" value="1"/>
</dbReference>
<dbReference type="InterPro" id="IPR006860">
    <property type="entry name" value="FecR"/>
</dbReference>
<name>A0A7X8SQL4_9BACT</name>
<dbReference type="InterPro" id="IPR032508">
    <property type="entry name" value="FecR_C"/>
</dbReference>
<dbReference type="RefSeq" id="WP_211093415.1">
    <property type="nucleotide sequence ID" value="NZ_JABAIL010000012.1"/>
</dbReference>
<evidence type="ECO:0000313" key="4">
    <source>
        <dbReference type="Proteomes" id="UP000585050"/>
    </source>
</evidence>
<organism evidence="3 4">
    <name type="scientific">Flammeovirga agarivorans</name>
    <dbReference type="NCBI Taxonomy" id="2726742"/>
    <lineage>
        <taxon>Bacteria</taxon>
        <taxon>Pseudomonadati</taxon>
        <taxon>Bacteroidota</taxon>
        <taxon>Cytophagia</taxon>
        <taxon>Cytophagales</taxon>
        <taxon>Flammeovirgaceae</taxon>
        <taxon>Flammeovirga</taxon>
    </lineage>
</organism>
<gene>
    <name evidence="3" type="ORF">HGP29_25035</name>
</gene>
<keyword evidence="4" id="KW-1185">Reference proteome</keyword>
<evidence type="ECO:0000313" key="3">
    <source>
        <dbReference type="EMBL" id="NLR94494.1"/>
    </source>
</evidence>
<dbReference type="Proteomes" id="UP000585050">
    <property type="component" value="Unassembled WGS sequence"/>
</dbReference>
<feature type="domain" description="FecR protein" evidence="1">
    <location>
        <begin position="240"/>
        <end position="320"/>
    </location>
</feature>
<accession>A0A7X8SQL4</accession>
<reference evidence="3 4" key="1">
    <citation type="submission" date="2020-04" db="EMBL/GenBank/DDBJ databases">
        <title>Flammeovirga sp. SR4, a novel species isolated from seawater.</title>
        <authorList>
            <person name="Wang X."/>
        </authorList>
    </citation>
    <scope>NUCLEOTIDE SEQUENCE [LARGE SCALE GENOMIC DNA]</scope>
    <source>
        <strain evidence="3 4">SR4</strain>
    </source>
</reference>
<protein>
    <submittedName>
        <fullName evidence="3">FecR family protein</fullName>
    </submittedName>
</protein>